<sequence>KSNPPPSGLDHEILTVRSKTNGALACLDYLPSGCFFGNLERQTRIKSLQKPDVLAYGFISVKLTLQIQALRGKS</sequence>
<accession>A0A0B7BAG4</accession>
<organism evidence="1">
    <name type="scientific">Arion vulgaris</name>
    <dbReference type="NCBI Taxonomy" id="1028688"/>
    <lineage>
        <taxon>Eukaryota</taxon>
        <taxon>Metazoa</taxon>
        <taxon>Spiralia</taxon>
        <taxon>Lophotrochozoa</taxon>
        <taxon>Mollusca</taxon>
        <taxon>Gastropoda</taxon>
        <taxon>Heterobranchia</taxon>
        <taxon>Euthyneura</taxon>
        <taxon>Panpulmonata</taxon>
        <taxon>Eupulmonata</taxon>
        <taxon>Stylommatophora</taxon>
        <taxon>Helicina</taxon>
        <taxon>Arionoidea</taxon>
        <taxon>Arionidae</taxon>
        <taxon>Arion</taxon>
    </lineage>
</organism>
<gene>
    <name evidence="1" type="primary">ORF176321</name>
</gene>
<name>A0A0B7BAG4_9EUPU</name>
<dbReference type="EMBL" id="HACG01043489">
    <property type="protein sequence ID" value="CEK90354.1"/>
    <property type="molecule type" value="Transcribed_RNA"/>
</dbReference>
<feature type="non-terminal residue" evidence="1">
    <location>
        <position position="1"/>
    </location>
</feature>
<reference evidence="1" key="1">
    <citation type="submission" date="2014-12" db="EMBL/GenBank/DDBJ databases">
        <title>Insight into the proteome of Arion vulgaris.</title>
        <authorList>
            <person name="Aradska J."/>
            <person name="Bulat T."/>
            <person name="Smidak R."/>
            <person name="Sarate P."/>
            <person name="Gangsoo J."/>
            <person name="Sialana F."/>
            <person name="Bilban M."/>
            <person name="Lubec G."/>
        </authorList>
    </citation>
    <scope>NUCLEOTIDE SEQUENCE</scope>
    <source>
        <tissue evidence="1">Skin</tissue>
    </source>
</reference>
<proteinExistence type="predicted"/>
<dbReference type="AlphaFoldDB" id="A0A0B7BAG4"/>
<protein>
    <submittedName>
        <fullName evidence="1">Uncharacterized protein</fullName>
    </submittedName>
</protein>
<evidence type="ECO:0000313" key="1">
    <source>
        <dbReference type="EMBL" id="CEK90354.1"/>
    </source>
</evidence>